<feature type="compositionally biased region" description="Polar residues" evidence="1">
    <location>
        <begin position="28"/>
        <end position="39"/>
    </location>
</feature>
<keyword evidence="3" id="KW-1185">Reference proteome</keyword>
<protein>
    <submittedName>
        <fullName evidence="2">Uncharacterized protein</fullName>
    </submittedName>
</protein>
<evidence type="ECO:0000313" key="2">
    <source>
        <dbReference type="EMBL" id="KAK7107126.1"/>
    </source>
</evidence>
<feature type="region of interest" description="Disordered" evidence="1">
    <location>
        <begin position="110"/>
        <end position="141"/>
    </location>
</feature>
<feature type="region of interest" description="Disordered" evidence="1">
    <location>
        <begin position="1"/>
        <end position="39"/>
    </location>
</feature>
<comment type="caution">
    <text evidence="2">The sequence shown here is derived from an EMBL/GenBank/DDBJ whole genome shotgun (WGS) entry which is preliminary data.</text>
</comment>
<organism evidence="2 3">
    <name type="scientific">Littorina saxatilis</name>
    <dbReference type="NCBI Taxonomy" id="31220"/>
    <lineage>
        <taxon>Eukaryota</taxon>
        <taxon>Metazoa</taxon>
        <taxon>Spiralia</taxon>
        <taxon>Lophotrochozoa</taxon>
        <taxon>Mollusca</taxon>
        <taxon>Gastropoda</taxon>
        <taxon>Caenogastropoda</taxon>
        <taxon>Littorinimorpha</taxon>
        <taxon>Littorinoidea</taxon>
        <taxon>Littorinidae</taxon>
        <taxon>Littorina</taxon>
    </lineage>
</organism>
<dbReference type="Proteomes" id="UP001374579">
    <property type="component" value="Unassembled WGS sequence"/>
</dbReference>
<accession>A0AAN9BIX5</accession>
<dbReference type="EMBL" id="JBAMIC010000004">
    <property type="protein sequence ID" value="KAK7107126.1"/>
    <property type="molecule type" value="Genomic_DNA"/>
</dbReference>
<evidence type="ECO:0000313" key="3">
    <source>
        <dbReference type="Proteomes" id="UP001374579"/>
    </source>
</evidence>
<gene>
    <name evidence="2" type="ORF">V1264_015094</name>
</gene>
<proteinExistence type="predicted"/>
<reference evidence="2 3" key="1">
    <citation type="submission" date="2024-02" db="EMBL/GenBank/DDBJ databases">
        <title>Chromosome-scale genome assembly of the rough periwinkle Littorina saxatilis.</title>
        <authorList>
            <person name="De Jode A."/>
            <person name="Faria R."/>
            <person name="Formenti G."/>
            <person name="Sims Y."/>
            <person name="Smith T.P."/>
            <person name="Tracey A."/>
            <person name="Wood J.M.D."/>
            <person name="Zagrodzka Z.B."/>
            <person name="Johannesson K."/>
            <person name="Butlin R.K."/>
            <person name="Leder E.H."/>
        </authorList>
    </citation>
    <scope>NUCLEOTIDE SEQUENCE [LARGE SCALE GENOMIC DNA]</scope>
    <source>
        <strain evidence="2">Snail1</strain>
        <tissue evidence="2">Muscle</tissue>
    </source>
</reference>
<dbReference type="AlphaFoldDB" id="A0AAN9BIX5"/>
<name>A0AAN9BIX5_9CAEN</name>
<sequence>MEIETGPLTLLMEHEKKKKKTKRKTEGGEQQMTIGLLTSESPDASRAWLGRSVKPPYGRPKLACERGSRALVMPDASVQWAAWMDNTIDVRKSETVFVQVGSESCDGSIGHIRRKVCSPPRPPGTERIQRSSYAPDRERLW</sequence>
<evidence type="ECO:0000256" key="1">
    <source>
        <dbReference type="SAM" id="MobiDB-lite"/>
    </source>
</evidence>